<feature type="transmembrane region" description="Helical" evidence="1">
    <location>
        <begin position="57"/>
        <end position="78"/>
    </location>
</feature>
<evidence type="ECO:0000313" key="3">
    <source>
        <dbReference type="Proteomes" id="UP001595805"/>
    </source>
</evidence>
<dbReference type="NCBIfam" id="NF033634">
    <property type="entry name" value="SLATT_1"/>
    <property type="match status" value="1"/>
</dbReference>
<evidence type="ECO:0000256" key="1">
    <source>
        <dbReference type="SAM" id="Phobius"/>
    </source>
</evidence>
<keyword evidence="1" id="KW-1133">Transmembrane helix</keyword>
<name>A0ABV8ALV7_9BACT</name>
<dbReference type="RefSeq" id="WP_377902421.1">
    <property type="nucleotide sequence ID" value="NZ_JBHRZS010000002.1"/>
</dbReference>
<dbReference type="Pfam" id="PF14015">
    <property type="entry name" value="DUF4231"/>
    <property type="match status" value="1"/>
</dbReference>
<keyword evidence="1" id="KW-0472">Membrane</keyword>
<protein>
    <submittedName>
        <fullName evidence="2">DUF4231 domain-containing protein</fullName>
    </submittedName>
</protein>
<evidence type="ECO:0000313" key="2">
    <source>
        <dbReference type="EMBL" id="MFC3878705.1"/>
    </source>
</evidence>
<reference evidence="3" key="1">
    <citation type="journal article" date="2019" name="Int. J. Syst. Evol. Microbiol.">
        <title>The Global Catalogue of Microorganisms (GCM) 10K type strain sequencing project: providing services to taxonomists for standard genome sequencing and annotation.</title>
        <authorList>
            <consortium name="The Broad Institute Genomics Platform"/>
            <consortium name="The Broad Institute Genome Sequencing Center for Infectious Disease"/>
            <person name="Wu L."/>
            <person name="Ma J."/>
        </authorList>
    </citation>
    <scope>NUCLEOTIDE SEQUENCE [LARGE SCALE GENOMIC DNA]</scope>
    <source>
        <strain evidence="3">CCUG 60523</strain>
    </source>
</reference>
<dbReference type="Proteomes" id="UP001595805">
    <property type="component" value="Unassembled WGS sequence"/>
</dbReference>
<dbReference type="EMBL" id="JBHRZS010000002">
    <property type="protein sequence ID" value="MFC3878705.1"/>
    <property type="molecule type" value="Genomic_DNA"/>
</dbReference>
<keyword evidence="1" id="KW-0812">Transmembrane</keyword>
<proteinExistence type="predicted"/>
<gene>
    <name evidence="2" type="ORF">ACFOSV_00870</name>
</gene>
<feature type="transmembrane region" description="Helical" evidence="1">
    <location>
        <begin position="34"/>
        <end position="51"/>
    </location>
</feature>
<sequence length="151" mass="17751">MTEDEYLKNRLEAQINWFDAKSVINKRWYRRCQLTQLIAASLITLSGIFIGESFLHLRYLIPFLGAVIAIISGILGLYKFQENWLQYRTTSETLKHEKYLFLTRSEPYTGTDSLKLLVERVEGMISKENTNWSQYMRRVYKPKSAGLVENE</sequence>
<organism evidence="2 3">
    <name type="scientific">Algoriphagus namhaensis</name>
    <dbReference type="NCBI Taxonomy" id="915353"/>
    <lineage>
        <taxon>Bacteria</taxon>
        <taxon>Pseudomonadati</taxon>
        <taxon>Bacteroidota</taxon>
        <taxon>Cytophagia</taxon>
        <taxon>Cytophagales</taxon>
        <taxon>Cyclobacteriaceae</taxon>
        <taxon>Algoriphagus</taxon>
    </lineage>
</organism>
<dbReference type="InterPro" id="IPR025325">
    <property type="entry name" value="DUF4231"/>
</dbReference>
<comment type="caution">
    <text evidence="2">The sequence shown here is derived from an EMBL/GenBank/DDBJ whole genome shotgun (WGS) entry which is preliminary data.</text>
</comment>
<accession>A0ABV8ALV7</accession>
<keyword evidence="3" id="KW-1185">Reference proteome</keyword>